<name>A0A5J5F2G3_9PEZI</name>
<sequence>MLIIRSEVSISIIILGALIIPKADLHHWSPHHPLSHAPVPNHLLLLLRLLLPLLLLTSHRIVTTKRPVSPYELRRFNPILRRIRLLEIFVRALAVIDAARVIVDFALVRIVGTCGEDGVEVVAVVRVGEVAAVEGVGGRGGCGGVIKVSWGLQVAGEHGQGEQGKEEVGVHCCCCLVFGEAGWKGGVYTCCCYTGNSVLRSRIRVVRYTPTSVAAGRDHRLMLAQASSP</sequence>
<dbReference type="Proteomes" id="UP000326924">
    <property type="component" value="Unassembled WGS sequence"/>
</dbReference>
<accession>A0A5J5F2G3</accession>
<keyword evidence="2" id="KW-1185">Reference proteome</keyword>
<evidence type="ECO:0000313" key="2">
    <source>
        <dbReference type="Proteomes" id="UP000326924"/>
    </source>
</evidence>
<reference evidence="1 2" key="1">
    <citation type="submission" date="2019-09" db="EMBL/GenBank/DDBJ databases">
        <title>Draft genome of the ectomycorrhizal ascomycete Sphaerosporella brunnea.</title>
        <authorList>
            <consortium name="DOE Joint Genome Institute"/>
            <person name="Benucci G.M."/>
            <person name="Marozzi G."/>
            <person name="Antonielli L."/>
            <person name="Sanchez S."/>
            <person name="Marco P."/>
            <person name="Wang X."/>
            <person name="Falini L.B."/>
            <person name="Barry K."/>
            <person name="Haridas S."/>
            <person name="Lipzen A."/>
            <person name="Labutti K."/>
            <person name="Grigoriev I.V."/>
            <person name="Murat C."/>
            <person name="Martin F."/>
            <person name="Albertini E."/>
            <person name="Donnini D."/>
            <person name="Bonito G."/>
        </authorList>
    </citation>
    <scope>NUCLEOTIDE SEQUENCE [LARGE SCALE GENOMIC DNA]</scope>
    <source>
        <strain evidence="1 2">Sb_GMNB300</strain>
    </source>
</reference>
<dbReference type="InParanoid" id="A0A5J5F2G3"/>
<gene>
    <name evidence="1" type="ORF">FN846DRAFT_568082</name>
</gene>
<comment type="caution">
    <text evidence="1">The sequence shown here is derived from an EMBL/GenBank/DDBJ whole genome shotgun (WGS) entry which is preliminary data.</text>
</comment>
<dbReference type="EMBL" id="VXIS01000050">
    <property type="protein sequence ID" value="KAA8910098.1"/>
    <property type="molecule type" value="Genomic_DNA"/>
</dbReference>
<organism evidence="1 2">
    <name type="scientific">Sphaerosporella brunnea</name>
    <dbReference type="NCBI Taxonomy" id="1250544"/>
    <lineage>
        <taxon>Eukaryota</taxon>
        <taxon>Fungi</taxon>
        <taxon>Dikarya</taxon>
        <taxon>Ascomycota</taxon>
        <taxon>Pezizomycotina</taxon>
        <taxon>Pezizomycetes</taxon>
        <taxon>Pezizales</taxon>
        <taxon>Pyronemataceae</taxon>
        <taxon>Sphaerosporella</taxon>
    </lineage>
</organism>
<evidence type="ECO:0000313" key="1">
    <source>
        <dbReference type="EMBL" id="KAA8910098.1"/>
    </source>
</evidence>
<proteinExistence type="predicted"/>
<dbReference type="AlphaFoldDB" id="A0A5J5F2G3"/>
<protein>
    <submittedName>
        <fullName evidence="1">Uncharacterized protein</fullName>
    </submittedName>
</protein>